<dbReference type="SUPFAM" id="SSF51735">
    <property type="entry name" value="NAD(P)-binding Rossmann-fold domains"/>
    <property type="match status" value="1"/>
</dbReference>
<dbReference type="GO" id="GO:0005737">
    <property type="term" value="C:cytoplasm"/>
    <property type="evidence" value="ECO:0007669"/>
    <property type="project" value="TreeGrafter"/>
</dbReference>
<dbReference type="Pfam" id="PF02423">
    <property type="entry name" value="OCD_Mu_crystall"/>
    <property type="match status" value="1"/>
</dbReference>
<evidence type="ECO:0000313" key="3">
    <source>
        <dbReference type="Proteomes" id="UP000807306"/>
    </source>
</evidence>
<gene>
    <name evidence="2" type="ORF">CPB83DRAFT_877535</name>
</gene>
<dbReference type="InterPro" id="IPR036291">
    <property type="entry name" value="NAD(P)-bd_dom_sf"/>
</dbReference>
<evidence type="ECO:0000256" key="1">
    <source>
        <dbReference type="ARBA" id="ARBA00008903"/>
    </source>
</evidence>
<proteinExistence type="inferred from homology"/>
<dbReference type="OrthoDB" id="41492at2759"/>
<reference evidence="2" key="1">
    <citation type="submission" date="2020-11" db="EMBL/GenBank/DDBJ databases">
        <authorList>
            <consortium name="DOE Joint Genome Institute"/>
            <person name="Ahrendt S."/>
            <person name="Riley R."/>
            <person name="Andreopoulos W."/>
            <person name="Labutti K."/>
            <person name="Pangilinan J."/>
            <person name="Ruiz-Duenas F.J."/>
            <person name="Barrasa J.M."/>
            <person name="Sanchez-Garcia M."/>
            <person name="Camarero S."/>
            <person name="Miyauchi S."/>
            <person name="Serrano A."/>
            <person name="Linde D."/>
            <person name="Babiker R."/>
            <person name="Drula E."/>
            <person name="Ayuso-Fernandez I."/>
            <person name="Pacheco R."/>
            <person name="Padilla G."/>
            <person name="Ferreira P."/>
            <person name="Barriuso J."/>
            <person name="Kellner H."/>
            <person name="Castanera R."/>
            <person name="Alfaro M."/>
            <person name="Ramirez L."/>
            <person name="Pisabarro A.G."/>
            <person name="Kuo A."/>
            <person name="Tritt A."/>
            <person name="Lipzen A."/>
            <person name="He G."/>
            <person name="Yan M."/>
            <person name="Ng V."/>
            <person name="Cullen D."/>
            <person name="Martin F."/>
            <person name="Rosso M.-N."/>
            <person name="Henrissat B."/>
            <person name="Hibbett D."/>
            <person name="Martinez A.T."/>
            <person name="Grigoriev I.V."/>
        </authorList>
    </citation>
    <scope>NUCLEOTIDE SEQUENCE</scope>
    <source>
        <strain evidence="2">CBS 506.95</strain>
    </source>
</reference>
<evidence type="ECO:0000313" key="2">
    <source>
        <dbReference type="EMBL" id="KAF9524812.1"/>
    </source>
</evidence>
<dbReference type="AlphaFoldDB" id="A0A9P6E964"/>
<accession>A0A9P6E964</accession>
<organism evidence="2 3">
    <name type="scientific">Crepidotus variabilis</name>
    <dbReference type="NCBI Taxonomy" id="179855"/>
    <lineage>
        <taxon>Eukaryota</taxon>
        <taxon>Fungi</taxon>
        <taxon>Dikarya</taxon>
        <taxon>Basidiomycota</taxon>
        <taxon>Agaricomycotina</taxon>
        <taxon>Agaricomycetes</taxon>
        <taxon>Agaricomycetidae</taxon>
        <taxon>Agaricales</taxon>
        <taxon>Agaricineae</taxon>
        <taxon>Crepidotaceae</taxon>
        <taxon>Crepidotus</taxon>
    </lineage>
</organism>
<dbReference type="EMBL" id="MU157893">
    <property type="protein sequence ID" value="KAF9524812.1"/>
    <property type="molecule type" value="Genomic_DNA"/>
</dbReference>
<dbReference type="InterPro" id="IPR023401">
    <property type="entry name" value="ODC_N"/>
</dbReference>
<dbReference type="Gene3D" id="3.30.1780.10">
    <property type="entry name" value="ornithine cyclodeaminase, domain 1"/>
    <property type="match status" value="1"/>
</dbReference>
<comment type="similarity">
    <text evidence="1">Belongs to the ornithine cyclodeaminase/mu-crystallin family.</text>
</comment>
<dbReference type="PANTHER" id="PTHR13812:SF19">
    <property type="entry name" value="KETIMINE REDUCTASE MU-CRYSTALLIN"/>
    <property type="match status" value="1"/>
</dbReference>
<protein>
    <recommendedName>
        <fullName evidence="4">Ornithine cyclodeaminase</fullName>
    </recommendedName>
</protein>
<dbReference type="PANTHER" id="PTHR13812">
    <property type="entry name" value="KETIMINE REDUCTASE MU-CRYSTALLIN"/>
    <property type="match status" value="1"/>
</dbReference>
<keyword evidence="3" id="KW-1185">Reference proteome</keyword>
<dbReference type="Gene3D" id="3.40.50.720">
    <property type="entry name" value="NAD(P)-binding Rossmann-like Domain"/>
    <property type="match status" value="1"/>
</dbReference>
<comment type="caution">
    <text evidence="2">The sequence shown here is derived from an EMBL/GenBank/DDBJ whole genome shotgun (WGS) entry which is preliminary data.</text>
</comment>
<dbReference type="InterPro" id="IPR003462">
    <property type="entry name" value="ODC_Mu_crystall"/>
</dbReference>
<sequence length="394" mass="42485">MSLLVLTSDDVEAIICAFQSQNLQLIMAKVFSRFSLLEKKSYSDKSIDFLPDISMPERLSIATANHTALFMPARIGSHNPASLGDTAVKVVCVSKEGSSRGLPSSTLVINEETGSIKAIVNSRKLTAIRNAAGSLLSTCLMKCFQPQSIVAFGAGQQIEAHLDLHIQHFYSIKRCTIINRSRNNRALQLEKNIKTRFPHVECNLLAASSDSSDTARRTEALRSADLIICATSSATPLFSSDHVKTGTHIILIGSYTPQMQEVDGNLIRRALLSGTVLVDSKRDCLREAGELIGAGLTSKELTEIGDLIPTDLQGNIEMEKYEALMGGIPVEETPKDIERTFDGPVTIFKSVGLGIQDVAIASAVVEKALDQGKGISVAGYDRPASERGHISGAE</sequence>
<name>A0A9P6E964_9AGAR</name>
<dbReference type="Proteomes" id="UP000807306">
    <property type="component" value="Unassembled WGS sequence"/>
</dbReference>
<evidence type="ECO:0008006" key="4">
    <source>
        <dbReference type="Google" id="ProtNLM"/>
    </source>
</evidence>